<dbReference type="Proteomes" id="UP000031549">
    <property type="component" value="Unassembled WGS sequence"/>
</dbReference>
<accession>A0A846HI35</accession>
<evidence type="ECO:0000313" key="2">
    <source>
        <dbReference type="EMBL" id="NEU76608.1"/>
    </source>
</evidence>
<name>A0A846HI35_9CYAN</name>
<protein>
    <submittedName>
        <fullName evidence="2">Uncharacterized protein</fullName>
    </submittedName>
</protein>
<sequence>MGLPKEVFGSSFKPNLEKENKGGVESLAQQWAKKYLQNLQVDEDEKQTTDTVSLKEAVLLAGREKTADKLMESLPKGGEKGKAKKRKI</sequence>
<gene>
    <name evidence="2" type="ORF">PI95_029890</name>
</gene>
<feature type="region of interest" description="Disordered" evidence="1">
    <location>
        <begin position="1"/>
        <end position="23"/>
    </location>
</feature>
<dbReference type="AlphaFoldDB" id="A0A846HI35"/>
<feature type="compositionally biased region" description="Basic and acidic residues" evidence="1">
    <location>
        <begin position="69"/>
        <end position="81"/>
    </location>
</feature>
<dbReference type="RefSeq" id="WP_039743596.1">
    <property type="nucleotide sequence ID" value="NZ_JTCM02000120.1"/>
</dbReference>
<comment type="caution">
    <text evidence="2">The sequence shown here is derived from an EMBL/GenBank/DDBJ whole genome shotgun (WGS) entry which is preliminary data.</text>
</comment>
<evidence type="ECO:0000256" key="1">
    <source>
        <dbReference type="SAM" id="MobiDB-lite"/>
    </source>
</evidence>
<evidence type="ECO:0000313" key="3">
    <source>
        <dbReference type="Proteomes" id="UP000031549"/>
    </source>
</evidence>
<feature type="region of interest" description="Disordered" evidence="1">
    <location>
        <begin position="69"/>
        <end position="88"/>
    </location>
</feature>
<dbReference type="EMBL" id="JTCM02000120">
    <property type="protein sequence ID" value="NEU76608.1"/>
    <property type="molecule type" value="Genomic_DNA"/>
</dbReference>
<keyword evidence="3" id="KW-1185">Reference proteome</keyword>
<organism evidence="2 3">
    <name type="scientific">Hassallia byssoidea VB512170</name>
    <dbReference type="NCBI Taxonomy" id="1304833"/>
    <lineage>
        <taxon>Bacteria</taxon>
        <taxon>Bacillati</taxon>
        <taxon>Cyanobacteriota</taxon>
        <taxon>Cyanophyceae</taxon>
        <taxon>Nostocales</taxon>
        <taxon>Tolypothrichaceae</taxon>
        <taxon>Hassallia</taxon>
    </lineage>
</organism>
<reference evidence="2 3" key="1">
    <citation type="journal article" date="2015" name="Genome Announc.">
        <title>Draft Genome Sequence of Cyanobacterium Hassallia byssoidea Strain VB512170, Isolated from Monuments in India.</title>
        <authorList>
            <person name="Singh D."/>
            <person name="Chandrababunaidu M.M."/>
            <person name="Panda A."/>
            <person name="Sen D."/>
            <person name="Bhattacharyya S."/>
            <person name="Adhikary S.P."/>
            <person name="Tripathy S."/>
        </authorList>
    </citation>
    <scope>NUCLEOTIDE SEQUENCE [LARGE SCALE GENOMIC DNA]</scope>
    <source>
        <strain evidence="2 3">VB512170</strain>
    </source>
</reference>
<proteinExistence type="predicted"/>